<keyword evidence="1" id="KW-0614">Plasmid</keyword>
<dbReference type="Proteomes" id="UP000318237">
    <property type="component" value="Plasmid unnamed5"/>
</dbReference>
<gene>
    <name evidence="1" type="ORF">EIN43_27055</name>
</gene>
<protein>
    <submittedName>
        <fullName evidence="1">Uncharacterized protein</fullName>
    </submittedName>
</protein>
<proteinExistence type="predicted"/>
<sequence length="106" mass="12256">MTMHQCNIQRLRFWCFSLCLSPLSRVWHRKRSQPVSAVRATDVMVNQPSVDKGSDNTHVGDVVCFFIHCLMELFMNADEVTRILAQSSQNDWIVDDETGAFTYKMI</sequence>
<name>A0A4Y5ZQ28_9ENTR</name>
<accession>A0A4Y5ZQ28</accession>
<geneLocation type="plasmid" evidence="1">
    <name>unnamed5</name>
</geneLocation>
<dbReference type="EMBL" id="CP041059">
    <property type="protein sequence ID" value="QDE47884.1"/>
    <property type="molecule type" value="Genomic_DNA"/>
</dbReference>
<evidence type="ECO:0000313" key="2">
    <source>
        <dbReference type="Proteomes" id="UP000318237"/>
    </source>
</evidence>
<organism evidence="1 2">
    <name type="scientific">Enterobacter hormaechei</name>
    <dbReference type="NCBI Taxonomy" id="158836"/>
    <lineage>
        <taxon>Bacteria</taxon>
        <taxon>Pseudomonadati</taxon>
        <taxon>Pseudomonadota</taxon>
        <taxon>Gammaproteobacteria</taxon>
        <taxon>Enterobacterales</taxon>
        <taxon>Enterobacteriaceae</taxon>
        <taxon>Enterobacter</taxon>
        <taxon>Enterobacter cloacae complex</taxon>
    </lineage>
</organism>
<reference evidence="1 2" key="1">
    <citation type="submission" date="2019-06" db="EMBL/GenBank/DDBJ databases">
        <title>Whole genome sequencing of XDR Enterobacter.</title>
        <authorList>
            <person name="Gnana Soundari P."/>
            <person name="Vijayakumar R."/>
            <person name="Krishnan P."/>
        </authorList>
    </citation>
    <scope>NUCLEOTIDE SEQUENCE [LARGE SCALE GENOMIC DNA]</scope>
    <source>
        <strain evidence="1 2">C126</strain>
        <plasmid evidence="1 2">unnamed5</plasmid>
    </source>
</reference>
<dbReference type="AlphaFoldDB" id="A0A4Y5ZQ28"/>
<evidence type="ECO:0000313" key="1">
    <source>
        <dbReference type="EMBL" id="QDE47884.1"/>
    </source>
</evidence>